<gene>
    <name evidence="3" type="ORF">B0H16DRAFT_1477361</name>
</gene>
<comment type="caution">
    <text evidence="3">The sequence shown here is derived from an EMBL/GenBank/DDBJ whole genome shotgun (WGS) entry which is preliminary data.</text>
</comment>
<feature type="region of interest" description="Disordered" evidence="1">
    <location>
        <begin position="1"/>
        <end position="31"/>
    </location>
</feature>
<dbReference type="Gene3D" id="3.40.970.10">
    <property type="entry name" value="Ribonuclease H1, N-terminal domain"/>
    <property type="match status" value="2"/>
</dbReference>
<dbReference type="AlphaFoldDB" id="A0AAD7H967"/>
<evidence type="ECO:0000313" key="4">
    <source>
        <dbReference type="Proteomes" id="UP001215598"/>
    </source>
</evidence>
<feature type="domain" description="Ribonuclease H1 N-terminal" evidence="2">
    <location>
        <begin position="469"/>
        <end position="510"/>
    </location>
</feature>
<dbReference type="SUPFAM" id="SSF55658">
    <property type="entry name" value="L9 N-domain-like"/>
    <property type="match status" value="1"/>
</dbReference>
<feature type="compositionally biased region" description="Basic and acidic residues" evidence="1">
    <location>
        <begin position="684"/>
        <end position="694"/>
    </location>
</feature>
<feature type="region of interest" description="Disordered" evidence="1">
    <location>
        <begin position="661"/>
        <end position="718"/>
    </location>
</feature>
<protein>
    <recommendedName>
        <fullName evidence="2">Ribonuclease H1 N-terminal domain-containing protein</fullName>
    </recommendedName>
</protein>
<name>A0AAD7H967_9AGAR</name>
<dbReference type="PANTHER" id="PTHR48148">
    <property type="entry name" value="KERATINOCYTE PROLINE-RICH PROTEIN"/>
    <property type="match status" value="1"/>
</dbReference>
<organism evidence="3 4">
    <name type="scientific">Mycena metata</name>
    <dbReference type="NCBI Taxonomy" id="1033252"/>
    <lineage>
        <taxon>Eukaryota</taxon>
        <taxon>Fungi</taxon>
        <taxon>Dikarya</taxon>
        <taxon>Basidiomycota</taxon>
        <taxon>Agaricomycotina</taxon>
        <taxon>Agaricomycetes</taxon>
        <taxon>Agaricomycetidae</taxon>
        <taxon>Agaricales</taxon>
        <taxon>Marasmiineae</taxon>
        <taxon>Mycenaceae</taxon>
        <taxon>Mycena</taxon>
    </lineage>
</organism>
<sequence>MTDHDNVDVAMTRAGDPSPAQTASAAALPPSAPNPTPYGFWTFVPYSQVPGAHPRNPLAAASPGADPAAPAPVVAGIPQGLAVMLRHTAPWSANQLYSVVPTGTLSPVDEVEPAPEWYVVYRGRYVGVVDQYMQAHWAIRSVSNAAHKSYTTQAYALEAFNKVLAWGGVEVRPAADPIESFEHWTFVRMSSPVPPPSTFAKVVALVVRPENPHPLSNAQLEALIEALSYTDHLAVIELLGMGDLARGLAPLMPRLMAAAKAQLEQQDPADDNEIDALIRHFDLTSIDGPGTGPFVAPTPARRPAPPAPGPAPTTPVPPQSAPPPPAPAPSTPIRAPIRGPVYHLSSPQGEALSGNWLEAGHFAQSVPGGSATLVVKSPKARKPAFGAYCVFFGTRVGVFERWNEVQPLVAAPRTYQCGYASVEAARRALDYARAHGWTAESAVVNTPSPVPSSYQANPLNAPPRASRRWYVVTCGVNPGIYSSGLECHINVAGVSGALYQSFSEQSEAEEAFAAEQAKGSVVSRARYSLRVVLCVSMNMCDVFPSSDCAMTNSFKRHDELVEVVLGIAFCNVSDAFSRVQRWTLWSQTFYRFFRSVSRTLHIHNLSVNDRKQMFALLLTPHEPQNASLRLGRPKSRKLMSFEKGNLMPRSVGPVARLLFSSLHGDRKPPTQQRRRRRPTTTTPTHRDEVNAKARERMRRRREQLKNAPTEVQEDYRSRSREYNATYRSAHFSRVAIKARIRALKAARRERIAEAAARLQ</sequence>
<dbReference type="Pfam" id="PF01693">
    <property type="entry name" value="Cauli_VI"/>
    <property type="match status" value="1"/>
</dbReference>
<evidence type="ECO:0000259" key="2">
    <source>
        <dbReference type="Pfam" id="PF01693"/>
    </source>
</evidence>
<dbReference type="Proteomes" id="UP001215598">
    <property type="component" value="Unassembled WGS sequence"/>
</dbReference>
<evidence type="ECO:0000256" key="1">
    <source>
        <dbReference type="SAM" id="MobiDB-lite"/>
    </source>
</evidence>
<feature type="compositionally biased region" description="Pro residues" evidence="1">
    <location>
        <begin position="300"/>
        <end position="330"/>
    </location>
</feature>
<feature type="region of interest" description="Disordered" evidence="1">
    <location>
        <begin position="284"/>
        <end position="336"/>
    </location>
</feature>
<keyword evidence="4" id="KW-1185">Reference proteome</keyword>
<dbReference type="EMBL" id="JARKIB010000307">
    <property type="protein sequence ID" value="KAJ7715467.1"/>
    <property type="molecule type" value="Genomic_DNA"/>
</dbReference>
<reference evidence="3" key="1">
    <citation type="submission" date="2023-03" db="EMBL/GenBank/DDBJ databases">
        <title>Massive genome expansion in bonnet fungi (Mycena s.s.) driven by repeated elements and novel gene families across ecological guilds.</title>
        <authorList>
            <consortium name="Lawrence Berkeley National Laboratory"/>
            <person name="Harder C.B."/>
            <person name="Miyauchi S."/>
            <person name="Viragh M."/>
            <person name="Kuo A."/>
            <person name="Thoen E."/>
            <person name="Andreopoulos B."/>
            <person name="Lu D."/>
            <person name="Skrede I."/>
            <person name="Drula E."/>
            <person name="Henrissat B."/>
            <person name="Morin E."/>
            <person name="Kohler A."/>
            <person name="Barry K."/>
            <person name="LaButti K."/>
            <person name="Morin E."/>
            <person name="Salamov A."/>
            <person name="Lipzen A."/>
            <person name="Mereny Z."/>
            <person name="Hegedus B."/>
            <person name="Baldrian P."/>
            <person name="Stursova M."/>
            <person name="Weitz H."/>
            <person name="Taylor A."/>
            <person name="Grigoriev I.V."/>
            <person name="Nagy L.G."/>
            <person name="Martin F."/>
            <person name="Kauserud H."/>
        </authorList>
    </citation>
    <scope>NUCLEOTIDE SEQUENCE</scope>
    <source>
        <strain evidence="3">CBHHK182m</strain>
    </source>
</reference>
<dbReference type="PANTHER" id="PTHR48148:SF2">
    <property type="entry name" value="PA14 DOMAIN-CONTAINING PROTEIN"/>
    <property type="match status" value="1"/>
</dbReference>
<feature type="compositionally biased region" description="Low complexity" evidence="1">
    <location>
        <begin position="17"/>
        <end position="29"/>
    </location>
</feature>
<dbReference type="InterPro" id="IPR011320">
    <property type="entry name" value="RNase_H1_N"/>
</dbReference>
<dbReference type="InterPro" id="IPR009027">
    <property type="entry name" value="Ribosomal_bL9/RNase_H1_N"/>
</dbReference>
<accession>A0AAD7H967</accession>
<evidence type="ECO:0000313" key="3">
    <source>
        <dbReference type="EMBL" id="KAJ7715467.1"/>
    </source>
</evidence>
<proteinExistence type="predicted"/>
<dbReference type="InterPro" id="IPR037056">
    <property type="entry name" value="RNase_H1_N_sf"/>
</dbReference>